<dbReference type="SUPFAM" id="SSF48452">
    <property type="entry name" value="TPR-like"/>
    <property type="match status" value="2"/>
</dbReference>
<dbReference type="GeneID" id="40314684"/>
<dbReference type="InterPro" id="IPR019734">
    <property type="entry name" value="TPR_rpt"/>
</dbReference>
<sequence>MSRCEKKSKRKELVSSAEMGEVRYQQGLVMLQQGRLREAINAFGKASFFMPQKSQPFIAAAECFVSLCDFKGAVKQYRRALWLLRPREDTDSTTPSVLSALPLDKVFAYPTFDRSNMSPTGFDGGEEQGRDSADELLSLRTQSITRPPSLSRGTPPPTFLQARSAFTAGEDCALAAAVQTRLAGILDALSIVLFNVKDYVQALRFADESLELLEHPQVMLHRCAYLIAVERTDEAEKALERHLRDYPLFYIESSTLLVHLYSQRQAFQHAQALLEGVPLRDRQHPQVLLAQHSFDGAYSLFRQRSIDQSDVQGLTRCLAVFPEDPALSFERAKYYISKGLDKKAVPDLFRCIKISDGSHKDAVELMTQTLFRLGSGHGGKDGIKNAVEYYSTSLLWYADNIPVLLARGDCYTKLGDYKNALQDFLRVERISPKHPGAKQRIAHLHDVWGATFHAQRKLEEAEREFSQAIAACEEEPRYYYHRALCRFDMNEPLYALRDVLSCQQLDPKDPAIVDFVSAHLAFLALGPEGQASESNALPRAPLHGSPRAVSLYGKDASKAAKRRCNQHQEQMQALERVEVHNAVALRNAEGASGRGRLPTLSKHTLAPALGTVLKCSKAKLSLPEGRSRSPLRGPAAAWQRGKGLAHTRRR</sequence>
<dbReference type="PANTHER" id="PTHR45153:SF1">
    <property type="entry name" value="TETRATRICOPEPTIDE REPEAT PROTEIN 16"/>
    <property type="match status" value="1"/>
</dbReference>
<evidence type="ECO:0000313" key="4">
    <source>
        <dbReference type="Proteomes" id="UP000284403"/>
    </source>
</evidence>
<name>A0A422Q9N9_9TRYP</name>
<reference evidence="3 4" key="1">
    <citation type="journal article" date="2018" name="BMC Genomics">
        <title>Genomic comparison of Trypanosoma conorhini and Trypanosoma rangeli to Trypanosoma cruzi strains of high and low virulence.</title>
        <authorList>
            <person name="Bradwell K.R."/>
            <person name="Koparde V.N."/>
            <person name="Matveyev A.V."/>
            <person name="Serrano M.G."/>
            <person name="Alves J.M."/>
            <person name="Parikh H."/>
            <person name="Huang B."/>
            <person name="Lee V."/>
            <person name="Espinosa-Alvarez O."/>
            <person name="Ortiz P.A."/>
            <person name="Costa-Martins A.G."/>
            <person name="Teixeira M.M."/>
            <person name="Buck G.A."/>
        </authorList>
    </citation>
    <scope>NUCLEOTIDE SEQUENCE [LARGE SCALE GENOMIC DNA]</scope>
    <source>
        <strain evidence="3 4">025E</strain>
    </source>
</reference>
<feature type="repeat" description="TPR" evidence="1">
    <location>
        <begin position="401"/>
        <end position="434"/>
    </location>
</feature>
<dbReference type="PROSITE" id="PS50005">
    <property type="entry name" value="TPR"/>
    <property type="match status" value="2"/>
</dbReference>
<dbReference type="PANTHER" id="PTHR45153">
    <property type="entry name" value="TETRATRICOPEPTIDE REPEAT PROTEIN 16"/>
    <property type="match status" value="1"/>
</dbReference>
<keyword evidence="4" id="KW-1185">Reference proteome</keyword>
<dbReference type="InterPro" id="IPR011990">
    <property type="entry name" value="TPR-like_helical_dom_sf"/>
</dbReference>
<proteinExistence type="predicted"/>
<keyword evidence="1" id="KW-0802">TPR repeat</keyword>
<dbReference type="EMBL" id="MKKU01000032">
    <property type="protein sequence ID" value="RNF26675.1"/>
    <property type="molecule type" value="Genomic_DNA"/>
</dbReference>
<dbReference type="AlphaFoldDB" id="A0A422Q9N9"/>
<evidence type="ECO:0000256" key="1">
    <source>
        <dbReference type="PROSITE-ProRule" id="PRU00339"/>
    </source>
</evidence>
<dbReference type="Gene3D" id="1.25.40.10">
    <property type="entry name" value="Tetratricopeptide repeat domain"/>
    <property type="match status" value="4"/>
</dbReference>
<feature type="region of interest" description="Disordered" evidence="2">
    <location>
        <begin position="623"/>
        <end position="650"/>
    </location>
</feature>
<accession>A0A422Q9N9</accession>
<dbReference type="Pfam" id="PF13181">
    <property type="entry name" value="TPR_8"/>
    <property type="match status" value="1"/>
</dbReference>
<dbReference type="Proteomes" id="UP000284403">
    <property type="component" value="Unassembled WGS sequence"/>
</dbReference>
<protein>
    <submittedName>
        <fullName evidence="3">Tetratricopeptide repeat protein 16</fullName>
    </submittedName>
</protein>
<feature type="repeat" description="TPR" evidence="1">
    <location>
        <begin position="20"/>
        <end position="53"/>
    </location>
</feature>
<comment type="caution">
    <text evidence="3">The sequence shown here is derived from an EMBL/GenBank/DDBJ whole genome shotgun (WGS) entry which is preliminary data.</text>
</comment>
<dbReference type="OrthoDB" id="1926212at2759"/>
<organism evidence="3 4">
    <name type="scientific">Trypanosoma conorhini</name>
    <dbReference type="NCBI Taxonomy" id="83891"/>
    <lineage>
        <taxon>Eukaryota</taxon>
        <taxon>Discoba</taxon>
        <taxon>Euglenozoa</taxon>
        <taxon>Kinetoplastea</taxon>
        <taxon>Metakinetoplastina</taxon>
        <taxon>Trypanosomatida</taxon>
        <taxon>Trypanosomatidae</taxon>
        <taxon>Trypanosoma</taxon>
    </lineage>
</organism>
<gene>
    <name evidence="3" type="ORF">Tco025E_01073</name>
</gene>
<dbReference type="SMART" id="SM00028">
    <property type="entry name" value="TPR"/>
    <property type="match status" value="7"/>
</dbReference>
<evidence type="ECO:0000256" key="2">
    <source>
        <dbReference type="SAM" id="MobiDB-lite"/>
    </source>
</evidence>
<evidence type="ECO:0000313" key="3">
    <source>
        <dbReference type="EMBL" id="RNF26675.1"/>
    </source>
</evidence>
<dbReference type="RefSeq" id="XP_029231881.1">
    <property type="nucleotide sequence ID" value="XM_029368011.1"/>
</dbReference>